<evidence type="ECO:0000256" key="3">
    <source>
        <dbReference type="ARBA" id="ARBA00012438"/>
    </source>
</evidence>
<dbReference type="InterPro" id="IPR005467">
    <property type="entry name" value="His_kinase_dom"/>
</dbReference>
<proteinExistence type="predicted"/>
<keyword evidence="9" id="KW-0902">Two-component regulatory system</keyword>
<dbReference type="InterPro" id="IPR036097">
    <property type="entry name" value="HisK_dim/P_sf"/>
</dbReference>
<dbReference type="Pfam" id="PF00512">
    <property type="entry name" value="HisKA"/>
    <property type="match status" value="1"/>
</dbReference>
<accession>A0A7C2BA81</accession>
<evidence type="ECO:0000256" key="8">
    <source>
        <dbReference type="ARBA" id="ARBA00022989"/>
    </source>
</evidence>
<dbReference type="InterPro" id="IPR036890">
    <property type="entry name" value="HATPase_C_sf"/>
</dbReference>
<dbReference type="AlphaFoldDB" id="A0A7C2BA81"/>
<evidence type="ECO:0000256" key="1">
    <source>
        <dbReference type="ARBA" id="ARBA00000085"/>
    </source>
</evidence>
<feature type="domain" description="Histidine kinase" evidence="12">
    <location>
        <begin position="236"/>
        <end position="450"/>
    </location>
</feature>
<evidence type="ECO:0000256" key="9">
    <source>
        <dbReference type="ARBA" id="ARBA00023012"/>
    </source>
</evidence>
<comment type="caution">
    <text evidence="13">The sequence shown here is derived from an EMBL/GenBank/DDBJ whole genome shotgun (WGS) entry which is preliminary data.</text>
</comment>
<dbReference type="EC" id="2.7.13.3" evidence="3"/>
<reference evidence="13" key="1">
    <citation type="journal article" date="2020" name="mSystems">
        <title>Genome- and Community-Level Interaction Insights into Carbon Utilization and Element Cycling Functions of Hydrothermarchaeota in Hydrothermal Sediment.</title>
        <authorList>
            <person name="Zhou Z."/>
            <person name="Liu Y."/>
            <person name="Xu W."/>
            <person name="Pan J."/>
            <person name="Luo Z.H."/>
            <person name="Li M."/>
        </authorList>
    </citation>
    <scope>NUCLEOTIDE SEQUENCE [LARGE SCALE GENOMIC DNA]</scope>
    <source>
        <strain evidence="13">SpSt-200</strain>
    </source>
</reference>
<dbReference type="GO" id="GO:0000155">
    <property type="term" value="F:phosphorelay sensor kinase activity"/>
    <property type="evidence" value="ECO:0007669"/>
    <property type="project" value="InterPro"/>
</dbReference>
<dbReference type="InterPro" id="IPR004358">
    <property type="entry name" value="Sig_transdc_His_kin-like_C"/>
</dbReference>
<evidence type="ECO:0000259" key="12">
    <source>
        <dbReference type="PROSITE" id="PS50109"/>
    </source>
</evidence>
<dbReference type="PRINTS" id="PR00344">
    <property type="entry name" value="BCTRLSENSOR"/>
</dbReference>
<comment type="catalytic activity">
    <reaction evidence="1">
        <text>ATP + protein L-histidine = ADP + protein N-phospho-L-histidine.</text>
        <dbReference type="EC" id="2.7.13.3"/>
    </reaction>
</comment>
<feature type="transmembrane region" description="Helical" evidence="11">
    <location>
        <begin position="20"/>
        <end position="40"/>
    </location>
</feature>
<evidence type="ECO:0000256" key="2">
    <source>
        <dbReference type="ARBA" id="ARBA00004141"/>
    </source>
</evidence>
<dbReference type="CDD" id="cd00082">
    <property type="entry name" value="HisKA"/>
    <property type="match status" value="1"/>
</dbReference>
<dbReference type="CDD" id="cd00075">
    <property type="entry name" value="HATPase"/>
    <property type="match status" value="1"/>
</dbReference>
<dbReference type="PROSITE" id="PS50109">
    <property type="entry name" value="HIS_KIN"/>
    <property type="match status" value="1"/>
</dbReference>
<dbReference type="InterPro" id="IPR003594">
    <property type="entry name" value="HATPase_dom"/>
</dbReference>
<dbReference type="Gene3D" id="1.10.287.130">
    <property type="match status" value="1"/>
</dbReference>
<organism evidence="13">
    <name type="scientific">Pseudomonas graminis</name>
    <dbReference type="NCBI Taxonomy" id="158627"/>
    <lineage>
        <taxon>Bacteria</taxon>
        <taxon>Pseudomonadati</taxon>
        <taxon>Pseudomonadota</taxon>
        <taxon>Gammaproteobacteria</taxon>
        <taxon>Pseudomonadales</taxon>
        <taxon>Pseudomonadaceae</taxon>
        <taxon>Pseudomonas</taxon>
    </lineage>
</organism>
<evidence type="ECO:0000256" key="11">
    <source>
        <dbReference type="SAM" id="Phobius"/>
    </source>
</evidence>
<evidence type="ECO:0000256" key="10">
    <source>
        <dbReference type="ARBA" id="ARBA00023136"/>
    </source>
</evidence>
<evidence type="ECO:0000256" key="7">
    <source>
        <dbReference type="ARBA" id="ARBA00022777"/>
    </source>
</evidence>
<keyword evidence="5" id="KW-0808">Transferase</keyword>
<keyword evidence="4" id="KW-0597">Phosphoprotein</keyword>
<dbReference type="SUPFAM" id="SSF55874">
    <property type="entry name" value="ATPase domain of HSP90 chaperone/DNA topoisomerase II/histidine kinase"/>
    <property type="match status" value="1"/>
</dbReference>
<feature type="transmembrane region" description="Helical" evidence="11">
    <location>
        <begin position="157"/>
        <end position="175"/>
    </location>
</feature>
<evidence type="ECO:0000256" key="4">
    <source>
        <dbReference type="ARBA" id="ARBA00022553"/>
    </source>
</evidence>
<keyword evidence="6 11" id="KW-0812">Transmembrane</keyword>
<keyword evidence="8 11" id="KW-1133">Transmembrane helix</keyword>
<comment type="subcellular location">
    <subcellularLocation>
        <location evidence="2">Membrane</location>
        <topology evidence="2">Multi-pass membrane protein</topology>
    </subcellularLocation>
</comment>
<dbReference type="SMART" id="SM00387">
    <property type="entry name" value="HATPase_c"/>
    <property type="match status" value="1"/>
</dbReference>
<protein>
    <recommendedName>
        <fullName evidence="3">histidine kinase</fullName>
        <ecNumber evidence="3">2.7.13.3</ecNumber>
    </recommendedName>
</protein>
<dbReference type="GO" id="GO:0005886">
    <property type="term" value="C:plasma membrane"/>
    <property type="evidence" value="ECO:0007669"/>
    <property type="project" value="TreeGrafter"/>
</dbReference>
<keyword evidence="10 11" id="KW-0472">Membrane</keyword>
<dbReference type="Pfam" id="PF02518">
    <property type="entry name" value="HATPase_c"/>
    <property type="match status" value="1"/>
</dbReference>
<evidence type="ECO:0000313" key="13">
    <source>
        <dbReference type="EMBL" id="HEF27435.1"/>
    </source>
</evidence>
<dbReference type="InterPro" id="IPR003661">
    <property type="entry name" value="HisK_dim/P_dom"/>
</dbReference>
<dbReference type="SMART" id="SM00388">
    <property type="entry name" value="HisKA"/>
    <property type="match status" value="1"/>
</dbReference>
<gene>
    <name evidence="13" type="ORF">ENP23_16870</name>
</gene>
<evidence type="ECO:0000256" key="5">
    <source>
        <dbReference type="ARBA" id="ARBA00022679"/>
    </source>
</evidence>
<dbReference type="InterPro" id="IPR050428">
    <property type="entry name" value="TCS_sensor_his_kinase"/>
</dbReference>
<dbReference type="EMBL" id="DSIN01000029">
    <property type="protein sequence ID" value="HEF27435.1"/>
    <property type="molecule type" value="Genomic_DNA"/>
</dbReference>
<dbReference type="SUPFAM" id="SSF47384">
    <property type="entry name" value="Homodimeric domain of signal transducing histidine kinase"/>
    <property type="match status" value="1"/>
</dbReference>
<name>A0A7C2BA81_9PSED</name>
<dbReference type="Gene3D" id="3.30.565.10">
    <property type="entry name" value="Histidine kinase-like ATPase, C-terminal domain"/>
    <property type="match status" value="1"/>
</dbReference>
<keyword evidence="7 13" id="KW-0418">Kinase</keyword>
<dbReference type="PANTHER" id="PTHR45436">
    <property type="entry name" value="SENSOR HISTIDINE KINASE YKOH"/>
    <property type="match status" value="1"/>
</dbReference>
<sequence>MDGFKTRLRESVQLRLSASLSLVLLIVAMAAGVFAFVSAFDEAHEMQDATLRQVADLFERQRMTLRYTEPSATEDDDEESRVVIQYLADGANASHNGDASTPLPLPTTLSDGLRTLDVGGEPFRVLVKTTTDGQRIAVAQEVGARDKDARESAWRSLLPFLILFPVLLLVMSDLVRKLFRPIALLSREIDLRESQALHPIDERHVPLEVRPFVVAINRLLERVRKAMETQSRFVADAAHELRSPLTALSLQAERLAQTEMPAHAHERLKPLRRGIERGRKLIDQLLSLATAQSITRSPTQAISVRGVYRRVLEDLMALAEARQLDIGIEGDQDVHVFMHEVDLLTLVKNLVDNAIRYTPSGGRVDLSVDLAGGQAKLQVSDSGPGIAIGERERVFDPFYRTLGTEQVGSGLGLSIVRTIVDRAGATVHLNYTDEINRSGLCVTVWLPTGAKPADADSST</sequence>
<evidence type="ECO:0000256" key="6">
    <source>
        <dbReference type="ARBA" id="ARBA00022692"/>
    </source>
</evidence>
<dbReference type="PANTHER" id="PTHR45436:SF15">
    <property type="entry name" value="SENSOR HISTIDINE KINASE CUSS"/>
    <property type="match status" value="1"/>
</dbReference>